<dbReference type="Proteomes" id="UP001066276">
    <property type="component" value="Chromosome 4_1"/>
</dbReference>
<protein>
    <submittedName>
        <fullName evidence="1">Uncharacterized protein</fullName>
    </submittedName>
</protein>
<proteinExistence type="predicted"/>
<comment type="caution">
    <text evidence="1">The sequence shown here is derived from an EMBL/GenBank/DDBJ whole genome shotgun (WGS) entry which is preliminary data.</text>
</comment>
<accession>A0AAV7TCN7</accession>
<organism evidence="1 2">
    <name type="scientific">Pleurodeles waltl</name>
    <name type="common">Iberian ribbed newt</name>
    <dbReference type="NCBI Taxonomy" id="8319"/>
    <lineage>
        <taxon>Eukaryota</taxon>
        <taxon>Metazoa</taxon>
        <taxon>Chordata</taxon>
        <taxon>Craniata</taxon>
        <taxon>Vertebrata</taxon>
        <taxon>Euteleostomi</taxon>
        <taxon>Amphibia</taxon>
        <taxon>Batrachia</taxon>
        <taxon>Caudata</taxon>
        <taxon>Salamandroidea</taxon>
        <taxon>Salamandridae</taxon>
        <taxon>Pleurodelinae</taxon>
        <taxon>Pleurodeles</taxon>
    </lineage>
</organism>
<gene>
    <name evidence="1" type="ORF">NDU88_006170</name>
</gene>
<sequence length="172" mass="20511">MNLVNQKVVHHQSHELGTFIKLNKVYKEYHGILLGAGKVYMRVMLRRHFRGKDQQFVLQITDLETCIVDLEQKGERDEADRCHLSIDRASLNQLYLRVEHTYWIATQRWIYEWGDKSSKLLYWLPTHGKVTRVILNVSGVSEEDMEIPIAFSDYYRSLYVRPQWLRRESLTL</sequence>
<reference evidence="1" key="1">
    <citation type="journal article" date="2022" name="bioRxiv">
        <title>Sequencing and chromosome-scale assembly of the giantPleurodeles waltlgenome.</title>
        <authorList>
            <person name="Brown T."/>
            <person name="Elewa A."/>
            <person name="Iarovenko S."/>
            <person name="Subramanian E."/>
            <person name="Araus A.J."/>
            <person name="Petzold A."/>
            <person name="Susuki M."/>
            <person name="Suzuki K.-i.T."/>
            <person name="Hayashi T."/>
            <person name="Toyoda A."/>
            <person name="Oliveira C."/>
            <person name="Osipova E."/>
            <person name="Leigh N.D."/>
            <person name="Simon A."/>
            <person name="Yun M.H."/>
        </authorList>
    </citation>
    <scope>NUCLEOTIDE SEQUENCE</scope>
    <source>
        <strain evidence="1">20211129_DDA</strain>
        <tissue evidence="1">Liver</tissue>
    </source>
</reference>
<evidence type="ECO:0000313" key="1">
    <source>
        <dbReference type="EMBL" id="KAJ1174348.1"/>
    </source>
</evidence>
<name>A0AAV7TCN7_PLEWA</name>
<dbReference type="AlphaFoldDB" id="A0AAV7TCN7"/>
<dbReference type="EMBL" id="JANPWB010000007">
    <property type="protein sequence ID" value="KAJ1174348.1"/>
    <property type="molecule type" value="Genomic_DNA"/>
</dbReference>
<keyword evidence="2" id="KW-1185">Reference proteome</keyword>
<evidence type="ECO:0000313" key="2">
    <source>
        <dbReference type="Proteomes" id="UP001066276"/>
    </source>
</evidence>